<dbReference type="InterPro" id="IPR045864">
    <property type="entry name" value="aa-tRNA-synth_II/BPL/LPL"/>
</dbReference>
<evidence type="ECO:0000256" key="3">
    <source>
        <dbReference type="ARBA" id="ARBA00022741"/>
    </source>
</evidence>
<keyword evidence="5" id="KW-0030">Aminoacyl-tRNA synthetase</keyword>
<sequence length="515" mass="58528">MFNFRICRTLVRGFRRHYAITYAMRYKKIEENLAAYYPSLSGLRKATITVPKFLNKYESCLQAELPDQRYVVNGQIRSVRIVGRSMCFIDLYQEGRSLQLILSYGVMSKAISREQFYELVNLVRPGDHVQAEGYPGLSKTEKTLSLKCTIPLVMLSASQIAAPPKLEEPSQRRSNRVMDYIVNGYEVLHQRRAVIKALRDFLDSNDFLEVETPLLSAHASGANARPFTTQLNALSKQSLHLRIAPELWLKRLSIAGLHKVYEIGKVFRNEGVDATHNPEFTTLEFYQSYTSMEELLEMSEELLKYVCTAVHTPVAREVLAALKANGGHFRRVEVLPTLKKETGIDWDTIDLSSSDAMLAALRSKNIHLTETIKSPSQILNKLCGDYVENKYCGDLLPTAICHHPTITSPLAKGNDRTSNRFEVMIKGREYINAYEEENCPQTQLSKLADQSRYKEEYKDQESMDVDFAYIEAMKLGMPPVGGLGLGIDRLCMLLLNKDRIEDVLPFGCLDDVNRQ</sequence>
<dbReference type="NCBIfam" id="TIGR00499">
    <property type="entry name" value="lysS_bact"/>
    <property type="match status" value="1"/>
</dbReference>
<dbReference type="GO" id="GO:0005739">
    <property type="term" value="C:mitochondrion"/>
    <property type="evidence" value="ECO:0007669"/>
    <property type="project" value="TreeGrafter"/>
</dbReference>
<dbReference type="PRINTS" id="PR00982">
    <property type="entry name" value="TRNASYNTHLYS"/>
</dbReference>
<dbReference type="InterPro" id="IPR002313">
    <property type="entry name" value="Lys-tRNA-ligase_II"/>
</dbReference>
<protein>
    <recommendedName>
        <fullName evidence="1">lysine--tRNA ligase</fullName>
        <ecNumber evidence="1">6.1.1.6</ecNumber>
    </recommendedName>
</protein>
<dbReference type="OrthoDB" id="21243at2759"/>
<name>A0A109UYW0_9SACH</name>
<dbReference type="SUPFAM" id="SSF55681">
    <property type="entry name" value="Class II aaRS and biotin synthetases"/>
    <property type="match status" value="1"/>
</dbReference>
<dbReference type="Pfam" id="PF00152">
    <property type="entry name" value="tRNA-synt_2"/>
    <property type="match status" value="1"/>
</dbReference>
<dbReference type="PANTHER" id="PTHR42918:SF5">
    <property type="entry name" value="LYSINE--TRNA LIGASE, MITOCHONDRIAL"/>
    <property type="match status" value="1"/>
</dbReference>
<dbReference type="RefSeq" id="XP_017986668.1">
    <property type="nucleotide sequence ID" value="XM_018131444.1"/>
</dbReference>
<dbReference type="GO" id="GO:0005524">
    <property type="term" value="F:ATP binding"/>
    <property type="evidence" value="ECO:0007669"/>
    <property type="project" value="UniProtKB-KW"/>
</dbReference>
<dbReference type="PROSITE" id="PS50862">
    <property type="entry name" value="AA_TRNA_LIGASE_II"/>
    <property type="match status" value="1"/>
</dbReference>
<dbReference type="GO" id="GO:0000049">
    <property type="term" value="F:tRNA binding"/>
    <property type="evidence" value="ECO:0007669"/>
    <property type="project" value="TreeGrafter"/>
</dbReference>
<dbReference type="EC" id="6.1.1.6" evidence="1"/>
<dbReference type="InterPro" id="IPR018149">
    <property type="entry name" value="Lys-tRNA-synth_II_C"/>
</dbReference>
<dbReference type="Gene3D" id="3.30.930.10">
    <property type="entry name" value="Bira Bifunctional Protein, Domain 2"/>
    <property type="match status" value="1"/>
</dbReference>
<keyword evidence="4" id="KW-0067">ATP-binding</keyword>
<dbReference type="InterPro" id="IPR006195">
    <property type="entry name" value="aa-tRNA-synth_II"/>
</dbReference>
<dbReference type="STRING" id="45286.A0A109UYW0"/>
<evidence type="ECO:0000256" key="1">
    <source>
        <dbReference type="ARBA" id="ARBA00013166"/>
    </source>
</evidence>
<keyword evidence="3" id="KW-0547">Nucleotide-binding</keyword>
<keyword evidence="2" id="KW-0436">Ligase</keyword>
<dbReference type="EMBL" id="CP014243">
    <property type="protein sequence ID" value="AMD19672.1"/>
    <property type="molecule type" value="Genomic_DNA"/>
</dbReference>
<evidence type="ECO:0000259" key="6">
    <source>
        <dbReference type="PROSITE" id="PS50862"/>
    </source>
</evidence>
<dbReference type="Proteomes" id="UP000243052">
    <property type="component" value="Chromosome iii"/>
</dbReference>
<dbReference type="SUPFAM" id="SSF50249">
    <property type="entry name" value="Nucleic acid-binding proteins"/>
    <property type="match status" value="1"/>
</dbReference>
<evidence type="ECO:0000256" key="5">
    <source>
        <dbReference type="ARBA" id="ARBA00023146"/>
    </source>
</evidence>
<evidence type="ECO:0000313" key="7">
    <source>
        <dbReference type="EMBL" id="AMD19672.1"/>
    </source>
</evidence>
<dbReference type="PANTHER" id="PTHR42918">
    <property type="entry name" value="LYSYL-TRNA SYNTHETASE"/>
    <property type="match status" value="1"/>
</dbReference>
<feature type="domain" description="Aminoacyl-transfer RNA synthetases class-II family profile" evidence="6">
    <location>
        <begin position="191"/>
        <end position="505"/>
    </location>
</feature>
<accession>A0A109UYW0</accession>
<dbReference type="InterPro" id="IPR012340">
    <property type="entry name" value="NA-bd_OB-fold"/>
</dbReference>
<gene>
    <name evidence="7" type="ORF">AW171_hschr31522</name>
</gene>
<organism evidence="7 8">
    <name type="scientific">Eremothecium sinecaudum</name>
    <dbReference type="NCBI Taxonomy" id="45286"/>
    <lineage>
        <taxon>Eukaryota</taxon>
        <taxon>Fungi</taxon>
        <taxon>Dikarya</taxon>
        <taxon>Ascomycota</taxon>
        <taxon>Saccharomycotina</taxon>
        <taxon>Saccharomycetes</taxon>
        <taxon>Saccharomycetales</taxon>
        <taxon>Saccharomycetaceae</taxon>
        <taxon>Eremothecium</taxon>
    </lineage>
</organism>
<dbReference type="GeneID" id="28722886"/>
<dbReference type="Gene3D" id="2.40.50.140">
    <property type="entry name" value="Nucleic acid-binding proteins"/>
    <property type="match status" value="1"/>
</dbReference>
<reference evidence="7 8" key="1">
    <citation type="submission" date="2016-01" db="EMBL/GenBank/DDBJ databases">
        <title>Genome sequence of the yeast Holleya sinecauda.</title>
        <authorList>
            <person name="Dietrich F.S."/>
        </authorList>
    </citation>
    <scope>NUCLEOTIDE SEQUENCE [LARGE SCALE GENOMIC DNA]</scope>
    <source>
        <strain evidence="7 8">ATCC 58844</strain>
    </source>
</reference>
<proteinExistence type="predicted"/>
<evidence type="ECO:0000256" key="4">
    <source>
        <dbReference type="ARBA" id="ARBA00022840"/>
    </source>
</evidence>
<dbReference type="GO" id="GO:0004824">
    <property type="term" value="F:lysine-tRNA ligase activity"/>
    <property type="evidence" value="ECO:0007669"/>
    <property type="project" value="UniProtKB-EC"/>
</dbReference>
<dbReference type="GO" id="GO:0070154">
    <property type="term" value="P:mitochondrial lysyl-tRNA aminoacylation"/>
    <property type="evidence" value="ECO:0007669"/>
    <property type="project" value="TreeGrafter"/>
</dbReference>
<dbReference type="InterPro" id="IPR004364">
    <property type="entry name" value="Aa-tRNA-synt_II"/>
</dbReference>
<dbReference type="AlphaFoldDB" id="A0A109UYW0"/>
<evidence type="ECO:0000256" key="2">
    <source>
        <dbReference type="ARBA" id="ARBA00022598"/>
    </source>
</evidence>
<evidence type="ECO:0000313" key="8">
    <source>
        <dbReference type="Proteomes" id="UP000243052"/>
    </source>
</evidence>
<keyword evidence="8" id="KW-1185">Reference proteome</keyword>